<reference evidence="3" key="1">
    <citation type="journal article" date="2023" name="Commun. Biol.">
        <title>Genome analysis of Parmales, the sister group of diatoms, reveals the evolutionary specialization of diatoms from phago-mixotrophs to photoautotrophs.</title>
        <authorList>
            <person name="Ban H."/>
            <person name="Sato S."/>
            <person name="Yoshikawa S."/>
            <person name="Yamada K."/>
            <person name="Nakamura Y."/>
            <person name="Ichinomiya M."/>
            <person name="Sato N."/>
            <person name="Blanc-Mathieu R."/>
            <person name="Endo H."/>
            <person name="Kuwata A."/>
            <person name="Ogata H."/>
        </authorList>
    </citation>
    <scope>NUCLEOTIDE SEQUENCE [LARGE SCALE GENOMIC DNA]</scope>
    <source>
        <strain evidence="3">NIES 3700</strain>
    </source>
</reference>
<feature type="region of interest" description="Disordered" evidence="1">
    <location>
        <begin position="446"/>
        <end position="465"/>
    </location>
</feature>
<dbReference type="OrthoDB" id="10588429at2759"/>
<dbReference type="Proteomes" id="UP001165122">
    <property type="component" value="Unassembled WGS sequence"/>
</dbReference>
<evidence type="ECO:0000313" key="2">
    <source>
        <dbReference type="EMBL" id="GMH79796.1"/>
    </source>
</evidence>
<keyword evidence="3" id="KW-1185">Reference proteome</keyword>
<feature type="compositionally biased region" description="Pro residues" evidence="1">
    <location>
        <begin position="220"/>
        <end position="229"/>
    </location>
</feature>
<dbReference type="EMBL" id="BRXW01000933">
    <property type="protein sequence ID" value="GMH79796.1"/>
    <property type="molecule type" value="Genomic_DNA"/>
</dbReference>
<name>A0A9W7AXN2_9STRA</name>
<feature type="region of interest" description="Disordered" evidence="1">
    <location>
        <begin position="210"/>
        <end position="231"/>
    </location>
</feature>
<protein>
    <submittedName>
        <fullName evidence="2">Uncharacterized protein</fullName>
    </submittedName>
</protein>
<gene>
    <name evidence="2" type="ORF">TrLO_g13484</name>
</gene>
<comment type="caution">
    <text evidence="2">The sequence shown here is derived from an EMBL/GenBank/DDBJ whole genome shotgun (WGS) entry which is preliminary data.</text>
</comment>
<dbReference type="AlphaFoldDB" id="A0A9W7AXN2"/>
<feature type="compositionally biased region" description="Acidic residues" evidence="1">
    <location>
        <begin position="450"/>
        <end position="459"/>
    </location>
</feature>
<evidence type="ECO:0000313" key="3">
    <source>
        <dbReference type="Proteomes" id="UP001165122"/>
    </source>
</evidence>
<accession>A0A9W7AXN2</accession>
<organism evidence="2 3">
    <name type="scientific">Triparma laevis f. longispina</name>
    <dbReference type="NCBI Taxonomy" id="1714387"/>
    <lineage>
        <taxon>Eukaryota</taxon>
        <taxon>Sar</taxon>
        <taxon>Stramenopiles</taxon>
        <taxon>Ochrophyta</taxon>
        <taxon>Bolidophyceae</taxon>
        <taxon>Parmales</taxon>
        <taxon>Triparmaceae</taxon>
        <taxon>Triparma</taxon>
    </lineage>
</organism>
<evidence type="ECO:0000256" key="1">
    <source>
        <dbReference type="SAM" id="MobiDB-lite"/>
    </source>
</evidence>
<sequence>MLQAIFDCPIEEEPPYPTTSAVSYTLLTSTHVPFHLPLPQITSYSLSYSNLTSLSSLSLLIPSSFESYLLLRLTTEYYDNKFKFSNLKDLGDEVELTFQSPYTGLTHTSLIPIKKIKVYTSTLRLPWLIPFSSTLQFFHQPLPPSINLFNLLHGFKLEEVEGEERALSEGFKRRVVKAVVDTGVMRVVGEGRVGVWLRDIARTFISETSITSSPADSSYPPTPSSPPKADPIDINEWDTESTNITYPEYVVFESKTLPVVKSFTEGLKKVTKGYRKIKGVDKSEKEVIFNYVSNVLDVTPKILLENEKMGGGGGMEFVEGVVGEVEEKCVRVGEADNWVKNASKSPGGSQLSELAATLRSSLIRDFEKLPEFKKLSDNALIDSTRNLAKSEILRCKNEVQVWSDLLRNGGFTMSEVESSASSVKSIGKDWRNLKSVTSEDGEIINVENSSGEEEEEEETEVKLTESMESLVEGLLRWGEEGGGFS</sequence>
<proteinExistence type="predicted"/>